<dbReference type="EMBL" id="JAUQSY010000004">
    <property type="protein sequence ID" value="MDO7874428.1"/>
    <property type="molecule type" value="Genomic_DNA"/>
</dbReference>
<dbReference type="Pfam" id="PF01345">
    <property type="entry name" value="DUF11"/>
    <property type="match status" value="4"/>
</dbReference>
<feature type="domain" description="DUF11" evidence="2">
    <location>
        <begin position="2474"/>
        <end position="2602"/>
    </location>
</feature>
<evidence type="ECO:0000313" key="4">
    <source>
        <dbReference type="Proteomes" id="UP001176429"/>
    </source>
</evidence>
<reference evidence="3" key="1">
    <citation type="submission" date="2023-07" db="EMBL/GenBank/DDBJ databases">
        <authorList>
            <person name="Kim M.K."/>
        </authorList>
    </citation>
    <scope>NUCLEOTIDE SEQUENCE</scope>
    <source>
        <strain evidence="3">ASUV-10-1</strain>
    </source>
</reference>
<proteinExistence type="predicted"/>
<feature type="compositionally biased region" description="Polar residues" evidence="1">
    <location>
        <begin position="2839"/>
        <end position="2853"/>
    </location>
</feature>
<feature type="region of interest" description="Disordered" evidence="1">
    <location>
        <begin position="1695"/>
        <end position="1722"/>
    </location>
</feature>
<gene>
    <name evidence="3" type="ORF">Q5H93_06760</name>
</gene>
<name>A0ABT9B8A7_9BACT</name>
<dbReference type="NCBIfam" id="TIGR01451">
    <property type="entry name" value="B_ant_repeat"/>
    <property type="match status" value="2"/>
</dbReference>
<feature type="compositionally biased region" description="Polar residues" evidence="1">
    <location>
        <begin position="1483"/>
        <end position="1503"/>
    </location>
</feature>
<feature type="region of interest" description="Disordered" evidence="1">
    <location>
        <begin position="2839"/>
        <end position="2858"/>
    </location>
</feature>
<evidence type="ECO:0000313" key="3">
    <source>
        <dbReference type="EMBL" id="MDO7874428.1"/>
    </source>
</evidence>
<dbReference type="InterPro" id="IPR047589">
    <property type="entry name" value="DUF11_rpt"/>
</dbReference>
<feature type="compositionally biased region" description="Low complexity" evidence="1">
    <location>
        <begin position="1700"/>
        <end position="1710"/>
    </location>
</feature>
<evidence type="ECO:0000256" key="1">
    <source>
        <dbReference type="SAM" id="MobiDB-lite"/>
    </source>
</evidence>
<feature type="region of interest" description="Disordered" evidence="1">
    <location>
        <begin position="1550"/>
        <end position="1571"/>
    </location>
</feature>
<keyword evidence="4" id="KW-1185">Reference proteome</keyword>
<feature type="region of interest" description="Disordered" evidence="1">
    <location>
        <begin position="1480"/>
        <end position="1518"/>
    </location>
</feature>
<accession>A0ABT9B8A7</accession>
<feature type="compositionally biased region" description="Gly residues" evidence="1">
    <location>
        <begin position="1711"/>
        <end position="1722"/>
    </location>
</feature>
<evidence type="ECO:0000259" key="2">
    <source>
        <dbReference type="Pfam" id="PF01345"/>
    </source>
</evidence>
<feature type="domain" description="DUF11" evidence="2">
    <location>
        <begin position="2614"/>
        <end position="2733"/>
    </location>
</feature>
<sequence length="3297" mass="326449">MEALVHYQSRGGWQLWSRTRGSNATGARASMVRLFLFNLLLAGLALSPRLGWAQCATAPVTLDFSTRTAGENWKNRTTEPVPGAYSFTQVGTTYTSTPANADVALVTAALNGVQTLGWSADYTATTNSSTVTFNFSRAVSNLSIRVQDIDAVFNPSAFLTPSSGWVDEVTFTGANGATPVAVPTLTKVNSSSTFFTIAANTATGNVTAGNNTNPSNASVIATYGTDVTSITIRYRNLTAASSISSQSIGIDQISWCRIQPTAANVTTPTLISSLGQQSISGLNGTADGTPSYTILSVPANGTLQYNSAGSTYTAVTANQTITAAQAATLRYTPDAAFTGSSTSFTYRTTDDASLTSSTATYTIPLQYIAPCTTATNTLSFGTRPNNEDWKAHTALGIPAGSTVTTVSSGSYSASAGTSTLQIGTANSAALVWNNDYSGTGRTSSVTFTFNRAVSNFAVRIQDIDAAAGFTDVVTFAGANGASGVTPTLVASNPSAGVTSISGNVATGTANTDSPVDGTVTAYFPSAITTLTLTYANGTLQADPGNQLVGIDLFSFCRQAPLANNVTTSSVLTSAGQQPISSLSGTADGSGINSYTITTLPANGTLLYNSSGTTYTAVTANQTITAVQAATLRYTPNAGFAGSSTTFTYRAIDDAGVLSGNTATYTIPLQYIAPCATATNTLNFSAQPANEDWKARPATAVPAGSTLTTVSSGSYSASAGTSTLQIGAINGVNSLAWTNDYSGAGRTSSVTFTFNRAVSNFTVRIQDIDADAGFIDVVTFAGANGATAVTPTLVLANPGAGITSISGATATGVGTTTSTVDGTVTAYFPSAITTLTLTYANGTAQADPSNQAIGIDPFTWCRLAPTANNVTTAPVLSSAGQTSISPLSATADGSISTYTITSLPANGTLQYNSAGTTYTNVALNQTITAAQAATLRYTPDAAFTGSSTSFTYRATDDASLLTANTATYTIPLQYITPCTTATNTLDYSTRPVAEDWKAHAALAVPTGSALTTISTSGYANSAATTSTFQIGTANGVTDLVWNNDYSGAGRTSSVTFNFNRAVSNFTVRIQDIDADAGFIDVVTFAGANGATAVTPTLVLANPGAGITSISGNVATGQVSTSSTVDGTVTAYFPSAITSFTLTYANGNAAADPGNQLIGIETMTWCRLAPVSANITNTSRPSGQAATAINALSATADGTVASYTIMALPPAAQGSYFVNGVALTTANFPGLVLTPAQAAQLTFAPAAGFSGNAGFSYFATDNANIVSNTATYTIPVTNTGGAGTPALCATPGKDGSPTLAVNPDTYYPGTASAAAGATSITVGAGTIGGAPGIATSIVKGDLLLVIQMQGADISSSNSDAYGDGVSGGGASGNLSTNFTAGTYEYVTASNTTAITAASGGTITLASALVNSYSSAASTSTTGPRRFQVVRVPQFGNLTLGGTITPTPWNGSVGGILAIDVAGQTNFANNTINASARGFRGGGGRIQTTSSANSTDYVTTTSSDLNAQKGEGTAGNPRFVNVPTTPGDASTNALVDLTAGTYAGGSAGRGAPGNAGGGGNDDINNSGGGGGANGGFGGRGGNNFSVNLPIGGEPGASFDVVSSSRLVLGGGGGAGTSNDGTGTPGSGLASAGAAGGGIVLLRTGTITGTGTILANGGSANNTLAYDGSGGGGAGGSILVTANTPAGLANLTLRANGGTGGNNTGVNPSSAPGSGPHGPGGGGGGGVVLTNGNVAAATVLGGANGTTQGTPAAFGATAGANGVSNLQISPSIAGSTFGTLCVADVTTALTGPSTLTPAQPSGTYTATFTNEGPSTALNVTRTVTLPAGVTNILVNGAPYTPTTANTIDFGTASSLASGASSSFTFSFTPATTATGTLNITSNVGADSGQGIDVAANSSTIMATVPAVADVAASITASPAATAGSLAASGTRFTATFTNNGPTAAAGVAASVQLPAGLTNVNATNGGSYNSTTGLVTYAGLTSLANGATTTSVITFDAPANGPVVATANISTTTSQATQTANDRASASLTINPAFDLTTTLSGPASSVAGDLVTLAITTSNATTSPSAASTVVQTAQLPTGLTNVYLSNGGFYNATASATTVTYNSVVYSVPAGGVIYPPLATLPAGQSVANTVSFVMPATGFVPTATVTPNTSGAGETNTANNTAYLNGAANAAAPGATLTVAAPTGNPANVYTRLTSSTTTVAAGSPVTLTVTTGNNGSATSAGGSATGVVQMVQLLPGFTTGTLQVDGQTGSLSGNIITFSTSGATYNTTTGMLTFPAITQASGASVSHSIAMTAPANVGNNGQLLATAFVTEANLDPIAADNVASVAIGVLTATELATTVTGPATAVVGQPVTYTATFVNNGPMTAAGYNVAGTQTSGVIQTAQLPVGLSGVTITDASGAAVTGAAYNATTGLVTFPTLTTDPVGAMQVYNLNFLAPAQSLTVRSSVTTASPDGTPANNSASVATTISPAADLVTTVTGPATAVIGNPVTYVVNTTNNGPSAAASVVPTLQLPTGFTAATMQVNGQGGSLSGNLITFSDGSTYNTTTGLVTFASTSSLPNGNTVTNRVAFLMPNAAGGQLAGVASATSTTTDLSPGNNGGSVATSIAPTTTATSDLVATVTPSAASVAAGSPLTLTAVFTNNGPDAAASVMPTMQLPASLTGVTVSNGGTYNAATGLVTWPAIASQANGNVQTYTVALTAPASGPLTAVAAASSNTSEPANGTALTNNSASTSVTITPVFNEVTRLSGPATALPGTSQTYTVTTLNNGPSATANATTQTVTLPAGVTPTNITNSGVYSSGANTITWTIAAGQVAGANGAVANSFTITQPVAGATITASVTSPGESTTTDNGASITTTATNRPPTAAAVVNALQSPTGNTAANSPTAIYGTLISPLAASDPENALSSTAPYTIVSIPAATQGTLYYNTSGSTYAAATAGQTLTAAQAATLRFLPTLNYVGNAMFTYLATDNAGNQSATVMYTLPVGQDQAAAYTSMPTKGGANPYQNGDIITTIVDPNGARYNAAGRVYDATTGALQAGASNGLAATGTNAVLTAGILPPGVSLDPATGQLYVSNRNLLPRNATTTVVSITTTDVNGGVSTVIQTITLGAFPLPVELTEFTAQALRNVDGLLKWTTASEKNNDHFEVERSANGREFSKIGEVKGQGSKASPTDYALTDTNAAKLASTVYYRLKQVDADGTSSYSPVRAISFTKPTMPSISLWPNPAVDETNVDLSQLPAGTYDVSLLDATGRTIVELRLDAGLTHRVDLHDVANGAYFILVRGTGSNAAISLTKRLSKN</sequence>
<comment type="caution">
    <text evidence="3">The sequence shown here is derived from an EMBL/GenBank/DDBJ whole genome shotgun (WGS) entry which is preliminary data.</text>
</comment>
<protein>
    <recommendedName>
        <fullName evidence="2">DUF11 domain-containing protein</fullName>
    </recommendedName>
</protein>
<feature type="domain" description="DUF11" evidence="2">
    <location>
        <begin position="1799"/>
        <end position="1895"/>
    </location>
</feature>
<dbReference type="Proteomes" id="UP001176429">
    <property type="component" value="Unassembled WGS sequence"/>
</dbReference>
<dbReference type="InterPro" id="IPR001434">
    <property type="entry name" value="OmcB-like_DUF11"/>
</dbReference>
<dbReference type="RefSeq" id="WP_305005745.1">
    <property type="nucleotide sequence ID" value="NZ_JAUQSY010000004.1"/>
</dbReference>
<feature type="domain" description="DUF11" evidence="2">
    <location>
        <begin position="1924"/>
        <end position="2023"/>
    </location>
</feature>
<organism evidence="3 4">
    <name type="scientific">Hymenobacter aranciens</name>
    <dbReference type="NCBI Taxonomy" id="3063996"/>
    <lineage>
        <taxon>Bacteria</taxon>
        <taxon>Pseudomonadati</taxon>
        <taxon>Bacteroidota</taxon>
        <taxon>Cytophagia</taxon>
        <taxon>Cytophagales</taxon>
        <taxon>Hymenobacteraceae</taxon>
        <taxon>Hymenobacter</taxon>
    </lineage>
</organism>